<feature type="domain" description="FtsK" evidence="8">
    <location>
        <begin position="723"/>
        <end position="915"/>
    </location>
</feature>
<dbReference type="Pfam" id="PF17854">
    <property type="entry name" value="FtsK_alpha"/>
    <property type="match status" value="1"/>
</dbReference>
<evidence type="ECO:0000256" key="1">
    <source>
        <dbReference type="ARBA" id="ARBA00006474"/>
    </source>
</evidence>
<dbReference type="InterPro" id="IPR036388">
    <property type="entry name" value="WH-like_DNA-bd_sf"/>
</dbReference>
<feature type="compositionally biased region" description="Acidic residues" evidence="6">
    <location>
        <begin position="481"/>
        <end position="490"/>
    </location>
</feature>
<dbReference type="AlphaFoldDB" id="A0A9D9E067"/>
<feature type="region of interest" description="Disordered" evidence="6">
    <location>
        <begin position="309"/>
        <end position="363"/>
    </location>
</feature>
<dbReference type="Gene3D" id="3.30.980.40">
    <property type="match status" value="1"/>
</dbReference>
<feature type="transmembrane region" description="Helical" evidence="7">
    <location>
        <begin position="85"/>
        <end position="106"/>
    </location>
</feature>
<keyword evidence="3 5" id="KW-0067">ATP-binding</keyword>
<dbReference type="CDD" id="cd01127">
    <property type="entry name" value="TrwB_TraG_TraD_VirD4"/>
    <property type="match status" value="1"/>
</dbReference>
<feature type="compositionally biased region" description="Acidic residues" evidence="6">
    <location>
        <begin position="537"/>
        <end position="550"/>
    </location>
</feature>
<dbReference type="SMART" id="SM00843">
    <property type="entry name" value="Ftsk_gamma"/>
    <property type="match status" value="1"/>
</dbReference>
<dbReference type="SUPFAM" id="SSF52540">
    <property type="entry name" value="P-loop containing nucleoside triphosphate hydrolases"/>
    <property type="match status" value="1"/>
</dbReference>
<feature type="compositionally biased region" description="Basic and acidic residues" evidence="6">
    <location>
        <begin position="183"/>
        <end position="261"/>
    </location>
</feature>
<dbReference type="Pfam" id="PF01580">
    <property type="entry name" value="FtsK_SpoIIIE"/>
    <property type="match status" value="1"/>
</dbReference>
<evidence type="ECO:0000256" key="3">
    <source>
        <dbReference type="ARBA" id="ARBA00022840"/>
    </source>
</evidence>
<gene>
    <name evidence="9" type="ORF">IAA97_04790</name>
</gene>
<dbReference type="InterPro" id="IPR041027">
    <property type="entry name" value="FtsK_alpha"/>
</dbReference>
<feature type="region of interest" description="Disordered" evidence="6">
    <location>
        <begin position="979"/>
        <end position="998"/>
    </location>
</feature>
<dbReference type="GO" id="GO:0005524">
    <property type="term" value="F:ATP binding"/>
    <property type="evidence" value="ECO:0007669"/>
    <property type="project" value="UniProtKB-UniRule"/>
</dbReference>
<protein>
    <submittedName>
        <fullName evidence="9">DUF87 domain-containing protein</fullName>
    </submittedName>
</protein>
<evidence type="ECO:0000256" key="5">
    <source>
        <dbReference type="PROSITE-ProRule" id="PRU00289"/>
    </source>
</evidence>
<evidence type="ECO:0000256" key="6">
    <source>
        <dbReference type="SAM" id="MobiDB-lite"/>
    </source>
</evidence>
<feature type="compositionally biased region" description="Basic and acidic residues" evidence="6">
    <location>
        <begin position="344"/>
        <end position="355"/>
    </location>
</feature>
<keyword evidence="7" id="KW-1133">Transmembrane helix</keyword>
<keyword evidence="7" id="KW-0472">Membrane</keyword>
<evidence type="ECO:0000256" key="7">
    <source>
        <dbReference type="SAM" id="Phobius"/>
    </source>
</evidence>
<evidence type="ECO:0000256" key="2">
    <source>
        <dbReference type="ARBA" id="ARBA00022741"/>
    </source>
</evidence>
<evidence type="ECO:0000313" key="9">
    <source>
        <dbReference type="EMBL" id="MBO8436275.1"/>
    </source>
</evidence>
<sequence>MKIRKHRLSLALGILSLVLGGGFSLLLLFGKDIFTSFPQWFEDFLGEASRQAGIGRGELSLLPLSAFVFVIGLVFLIFRKRKRFSMFLSIPFLVLIYLTVMLFSHMRDGNSAPSFLMTYLDPERSWLVLLCAILEVLLLVILLTVSGKVDKNIADKEEKRIRRLILETEQKKEKESENEDSEPEKAEEAERSLKEEKEDKKYMRMKARMDKKTEKKEARLAAKDEKKFKKYQEKEEKRAQKEQEKQDRAALKAEKKSKAEVEDASTSSEDVFLTKGAKSSYSVPDPSIPVDIPSVSELPHMKKIKTPDVITTSSVTQEEKEPYEMPPVSDVFSQLKGELEREDVETGKETEKQHELPSSFQKGGMLEATLEAMAEMNGKDKESDVKSNTAPIIGVEDKKKKKAMKSDSFAPSGLSPDHPRYKLFEALSQQKNVSSFPSKTFHADETVESEEPSFHSPAVKATEHAEKKIPGLSGFMKIEEEKAEEDDVAVDEVPLPQTPPAAAAPAEDEGPDPFEEIQRREAASKAKRQAAMKQEMAEEADDNSSEEADSEIAAQQNELLLSVGIGGLQSNELGYAAISRRAKKKYTAPPANILVEYPKSSSEIDDFTRRQGEIIIETFNDFHVNVTLDDIIKGPTVTMYQLKLGEGVMVQKVKQREDELSYNLGGVRIRILAPVPGRQAVGIEVPNKHRAIIGFKDMLQEFKKREDSDKLRVPMILGRTITGEPVTIDVAKMPHMLIAGTTGSGKSVCINSFICTLIYTRSPQDVRLIMVDPKVVELTVYNNIPHLLTPVITEPKKVVKALAWLCDEMERRYQMISKFGVRNIEGLNSKIRNENIPAEKMPYIVLIMDEFADLMTTVGKDIENYVARLAAKARAAGIHLILATQRPSADVITGTIKNNFPARIAFAVSSATNSRIILDEGGAENLLGRGDMLLMEPSTMGFQRIQGAFLSDDEVYSIVDFAQKHGTPDYLAEDIFEEPEVSQEADEGEPVSEEDSDEVLYERAKQIVFERKCASASFLQRRMKIGYNRAARLIEMMEENGIIGPQNGSKPREILKYE</sequence>
<dbReference type="InterPro" id="IPR018541">
    <property type="entry name" value="Ftsk_gamma"/>
</dbReference>
<dbReference type="Pfam" id="PF09397">
    <property type="entry name" value="FtsK_gamma"/>
    <property type="match status" value="1"/>
</dbReference>
<keyword evidence="4" id="KW-0238">DNA-binding</keyword>
<evidence type="ECO:0000313" key="10">
    <source>
        <dbReference type="Proteomes" id="UP000823615"/>
    </source>
</evidence>
<dbReference type="InterPro" id="IPR027417">
    <property type="entry name" value="P-loop_NTPase"/>
</dbReference>
<accession>A0A9D9E067</accession>
<proteinExistence type="inferred from homology"/>
<reference evidence="9" key="2">
    <citation type="journal article" date="2021" name="PeerJ">
        <title>Extensive microbial diversity within the chicken gut microbiome revealed by metagenomics and culture.</title>
        <authorList>
            <person name="Gilroy R."/>
            <person name="Ravi A."/>
            <person name="Getino M."/>
            <person name="Pursley I."/>
            <person name="Horton D.L."/>
            <person name="Alikhan N.F."/>
            <person name="Baker D."/>
            <person name="Gharbi K."/>
            <person name="Hall N."/>
            <person name="Watson M."/>
            <person name="Adriaenssens E.M."/>
            <person name="Foster-Nyarko E."/>
            <person name="Jarju S."/>
            <person name="Secka A."/>
            <person name="Antonio M."/>
            <person name="Oren A."/>
            <person name="Chaudhuri R.R."/>
            <person name="La Ragione R."/>
            <person name="Hildebrand F."/>
            <person name="Pallen M.J."/>
        </authorList>
    </citation>
    <scope>NUCLEOTIDE SEQUENCE</scope>
    <source>
        <strain evidence="9">7293</strain>
    </source>
</reference>
<dbReference type="InterPro" id="IPR002543">
    <property type="entry name" value="FtsK_dom"/>
</dbReference>
<dbReference type="PANTHER" id="PTHR22683">
    <property type="entry name" value="SPORULATION PROTEIN RELATED"/>
    <property type="match status" value="1"/>
</dbReference>
<dbReference type="InterPro" id="IPR003593">
    <property type="entry name" value="AAA+_ATPase"/>
</dbReference>
<feature type="region of interest" description="Disordered" evidence="6">
    <location>
        <begin position="432"/>
        <end position="551"/>
    </location>
</feature>
<dbReference type="Gene3D" id="3.40.50.300">
    <property type="entry name" value="P-loop containing nucleotide triphosphate hydrolases"/>
    <property type="match status" value="1"/>
</dbReference>
<dbReference type="InterPro" id="IPR036390">
    <property type="entry name" value="WH_DNA-bd_sf"/>
</dbReference>
<keyword evidence="2 5" id="KW-0547">Nucleotide-binding</keyword>
<dbReference type="Proteomes" id="UP000823615">
    <property type="component" value="Unassembled WGS sequence"/>
</dbReference>
<feature type="region of interest" description="Disordered" evidence="6">
    <location>
        <begin position="171"/>
        <end position="270"/>
    </location>
</feature>
<dbReference type="GO" id="GO:0003677">
    <property type="term" value="F:DNA binding"/>
    <property type="evidence" value="ECO:0007669"/>
    <property type="project" value="UniProtKB-KW"/>
</dbReference>
<evidence type="ECO:0000259" key="8">
    <source>
        <dbReference type="PROSITE" id="PS50901"/>
    </source>
</evidence>
<organism evidence="9 10">
    <name type="scientific">Candidatus Ornithospirochaeta stercoripullorum</name>
    <dbReference type="NCBI Taxonomy" id="2840899"/>
    <lineage>
        <taxon>Bacteria</taxon>
        <taxon>Pseudomonadati</taxon>
        <taxon>Spirochaetota</taxon>
        <taxon>Spirochaetia</taxon>
        <taxon>Spirochaetales</taxon>
        <taxon>Spirochaetaceae</taxon>
        <taxon>Spirochaetaceae incertae sedis</taxon>
        <taxon>Candidatus Ornithospirochaeta</taxon>
    </lineage>
</organism>
<dbReference type="PANTHER" id="PTHR22683:SF41">
    <property type="entry name" value="DNA TRANSLOCASE FTSK"/>
    <property type="match status" value="1"/>
</dbReference>
<dbReference type="InterPro" id="IPR050206">
    <property type="entry name" value="FtsK/SpoIIIE/SftA"/>
</dbReference>
<feature type="transmembrane region" description="Helical" evidence="7">
    <location>
        <begin position="59"/>
        <end position="78"/>
    </location>
</feature>
<evidence type="ECO:0000256" key="4">
    <source>
        <dbReference type="ARBA" id="ARBA00023125"/>
    </source>
</evidence>
<comment type="similarity">
    <text evidence="1">Belongs to the FtsK/SpoIIIE/SftA family.</text>
</comment>
<feature type="compositionally biased region" description="Acidic residues" evidence="6">
    <location>
        <begin position="506"/>
        <end position="515"/>
    </location>
</feature>
<name>A0A9D9E067_9SPIO</name>
<dbReference type="PROSITE" id="PS50901">
    <property type="entry name" value="FTSK"/>
    <property type="match status" value="1"/>
</dbReference>
<keyword evidence="7" id="KW-0812">Transmembrane</keyword>
<feature type="binding site" evidence="5">
    <location>
        <begin position="740"/>
        <end position="747"/>
    </location>
    <ligand>
        <name>ATP</name>
        <dbReference type="ChEBI" id="CHEBI:30616"/>
    </ligand>
</feature>
<comment type="caution">
    <text evidence="9">The sequence shown here is derived from an EMBL/GenBank/DDBJ whole genome shotgun (WGS) entry which is preliminary data.</text>
</comment>
<dbReference type="SUPFAM" id="SSF46785">
    <property type="entry name" value="Winged helix' DNA-binding domain"/>
    <property type="match status" value="1"/>
</dbReference>
<dbReference type="SMART" id="SM00382">
    <property type="entry name" value="AAA"/>
    <property type="match status" value="1"/>
</dbReference>
<reference evidence="9" key="1">
    <citation type="submission" date="2020-10" db="EMBL/GenBank/DDBJ databases">
        <authorList>
            <person name="Gilroy R."/>
        </authorList>
    </citation>
    <scope>NUCLEOTIDE SEQUENCE</scope>
    <source>
        <strain evidence="9">7293</strain>
    </source>
</reference>
<dbReference type="EMBL" id="JADIMT010000059">
    <property type="protein sequence ID" value="MBO8436275.1"/>
    <property type="molecule type" value="Genomic_DNA"/>
</dbReference>
<feature type="region of interest" description="Disordered" evidence="6">
    <location>
        <begin position="377"/>
        <end position="418"/>
    </location>
</feature>
<dbReference type="Gene3D" id="1.10.10.10">
    <property type="entry name" value="Winged helix-like DNA-binding domain superfamily/Winged helix DNA-binding domain"/>
    <property type="match status" value="1"/>
</dbReference>